<comment type="caution">
    <text evidence="4">The sequence shown here is derived from an EMBL/GenBank/DDBJ whole genome shotgun (WGS) entry which is preliminary data.</text>
</comment>
<dbReference type="PANTHER" id="PTHR43877">
    <property type="entry name" value="AMINOALKYLPHOSPHONATE N-ACETYLTRANSFERASE-RELATED-RELATED"/>
    <property type="match status" value="1"/>
</dbReference>
<dbReference type="InterPro" id="IPR016181">
    <property type="entry name" value="Acyl_CoA_acyltransferase"/>
</dbReference>
<dbReference type="Gene3D" id="3.40.630.30">
    <property type="match status" value="1"/>
</dbReference>
<dbReference type="Proteomes" id="UP000293142">
    <property type="component" value="Unassembled WGS sequence"/>
</dbReference>
<name>A0A4Q9DLI7_9BACL</name>
<dbReference type="PANTHER" id="PTHR43877:SF2">
    <property type="entry name" value="AMINOALKYLPHOSPHONATE N-ACETYLTRANSFERASE-RELATED"/>
    <property type="match status" value="1"/>
</dbReference>
<keyword evidence="2" id="KW-0012">Acyltransferase</keyword>
<feature type="domain" description="N-acetyltransferase" evidence="3">
    <location>
        <begin position="5"/>
        <end position="166"/>
    </location>
</feature>
<dbReference type="OrthoDB" id="6382410at2"/>
<dbReference type="CDD" id="cd04301">
    <property type="entry name" value="NAT_SF"/>
    <property type="match status" value="1"/>
</dbReference>
<evidence type="ECO:0000256" key="2">
    <source>
        <dbReference type="ARBA" id="ARBA00023315"/>
    </source>
</evidence>
<gene>
    <name evidence="4" type="ORF">EYB31_25120</name>
</gene>
<dbReference type="AlphaFoldDB" id="A0A4Q9DLI7"/>
<evidence type="ECO:0000313" key="5">
    <source>
        <dbReference type="Proteomes" id="UP000293142"/>
    </source>
</evidence>
<dbReference type="SUPFAM" id="SSF55729">
    <property type="entry name" value="Acyl-CoA N-acyltransferases (Nat)"/>
    <property type="match status" value="1"/>
</dbReference>
<evidence type="ECO:0000313" key="4">
    <source>
        <dbReference type="EMBL" id="TBL74605.1"/>
    </source>
</evidence>
<sequence>MSDQLAIRRATREDLEDLQQLYIEAARWIRLSKGIRQWKEEAFTLTYIEQFVSEQDVFVAHAGDRLAGCFSIQWQYEEIWGEQFHQDAGYIHRLAVSRETKGQGLGKKMLVWAEDYIRKQGKHWIRLDCMADNPELNAYYISLGMIYRGRFNGRGWSANLYEREIMK</sequence>
<reference evidence="4 5" key="1">
    <citation type="submission" date="2019-02" db="EMBL/GenBank/DDBJ databases">
        <title>Paenibacillus sp. nov., isolated from surface-sterilized tissue of Thalictrum simplex L.</title>
        <authorList>
            <person name="Tuo L."/>
        </authorList>
    </citation>
    <scope>NUCLEOTIDE SEQUENCE [LARGE SCALE GENOMIC DNA]</scope>
    <source>
        <strain evidence="4 5">N2SHLJ1</strain>
    </source>
</reference>
<organism evidence="4 5">
    <name type="scientific">Paenibacillus thalictri</name>
    <dbReference type="NCBI Taxonomy" id="2527873"/>
    <lineage>
        <taxon>Bacteria</taxon>
        <taxon>Bacillati</taxon>
        <taxon>Bacillota</taxon>
        <taxon>Bacilli</taxon>
        <taxon>Bacillales</taxon>
        <taxon>Paenibacillaceae</taxon>
        <taxon>Paenibacillus</taxon>
    </lineage>
</organism>
<proteinExistence type="predicted"/>
<evidence type="ECO:0000259" key="3">
    <source>
        <dbReference type="PROSITE" id="PS51186"/>
    </source>
</evidence>
<dbReference type="InterPro" id="IPR050832">
    <property type="entry name" value="Bact_Acetyltransf"/>
</dbReference>
<dbReference type="Pfam" id="PF00583">
    <property type="entry name" value="Acetyltransf_1"/>
    <property type="match status" value="1"/>
</dbReference>
<evidence type="ECO:0000256" key="1">
    <source>
        <dbReference type="ARBA" id="ARBA00022679"/>
    </source>
</evidence>
<keyword evidence="1 4" id="KW-0808">Transferase</keyword>
<keyword evidence="5" id="KW-1185">Reference proteome</keyword>
<dbReference type="InterPro" id="IPR000182">
    <property type="entry name" value="GNAT_dom"/>
</dbReference>
<accession>A0A4Q9DLI7</accession>
<dbReference type="RefSeq" id="WP_131016189.1">
    <property type="nucleotide sequence ID" value="NZ_SIRE01000019.1"/>
</dbReference>
<protein>
    <submittedName>
        <fullName evidence="4">GNAT family N-acetyltransferase</fullName>
    </submittedName>
</protein>
<dbReference type="PROSITE" id="PS51186">
    <property type="entry name" value="GNAT"/>
    <property type="match status" value="1"/>
</dbReference>
<dbReference type="EMBL" id="SIRE01000019">
    <property type="protein sequence ID" value="TBL74605.1"/>
    <property type="molecule type" value="Genomic_DNA"/>
</dbReference>
<dbReference type="GO" id="GO:0016747">
    <property type="term" value="F:acyltransferase activity, transferring groups other than amino-acyl groups"/>
    <property type="evidence" value="ECO:0007669"/>
    <property type="project" value="InterPro"/>
</dbReference>